<keyword evidence="1" id="KW-0732">Signal</keyword>
<dbReference type="OrthoDB" id="271448at2759"/>
<dbReference type="PANTHER" id="PTHR36578:SF1">
    <property type="entry name" value="APPLE DOMAIN-CONTAINING PROTEIN"/>
    <property type="match status" value="1"/>
</dbReference>
<evidence type="ECO:0008006" key="4">
    <source>
        <dbReference type="Google" id="ProtNLM"/>
    </source>
</evidence>
<feature type="chain" id="PRO_5034247006" description="Carbohydrate-binding-like protein" evidence="1">
    <location>
        <begin position="17"/>
        <end position="382"/>
    </location>
</feature>
<dbReference type="Proteomes" id="UP000572817">
    <property type="component" value="Unassembled WGS sequence"/>
</dbReference>
<accession>A0A8H4N145</accession>
<proteinExistence type="predicted"/>
<name>A0A8H4N145_9PEZI</name>
<organism evidence="2 3">
    <name type="scientific">Botryosphaeria dothidea</name>
    <dbReference type="NCBI Taxonomy" id="55169"/>
    <lineage>
        <taxon>Eukaryota</taxon>
        <taxon>Fungi</taxon>
        <taxon>Dikarya</taxon>
        <taxon>Ascomycota</taxon>
        <taxon>Pezizomycotina</taxon>
        <taxon>Dothideomycetes</taxon>
        <taxon>Dothideomycetes incertae sedis</taxon>
        <taxon>Botryosphaeriales</taxon>
        <taxon>Botryosphaeriaceae</taxon>
        <taxon>Botryosphaeria</taxon>
    </lineage>
</organism>
<dbReference type="AlphaFoldDB" id="A0A8H4N145"/>
<sequence length="382" mass="41004">MRAAVILPLAFGLAAAGPVQKRQEMNFAQIAADRADEIAAIDPADLGPVDPIVQATTVAEATSAYDATSAIAAATSAVATTVEKRDACPTIYTGYGPVVTSAPSDWVSDAALTAPAATATTPQGYVAAANFNNLQGSVQEMGYLTVKTLEEYSPKKCADFCDAEALCMGFNIYFERDPATDTGCAADKNPDSITTIGCTLYAYHVAASKATNTGQWRDNFHVVITGSNGYNKQDTKLSNPTMTSISGFKAPQDFGVAAVNAPKYNDFDSYITYTTYTDAYDPRICAKACQAQTKYDKEHPASDGTYKACNYFVAYAMAKNEEPQGLFCAMYVLPWNSTYAVNTGYYYGSDHYTIYNSLAYTVDSDLDFGNIATISDFVYTDV</sequence>
<dbReference type="EMBL" id="WWBZ02000033">
    <property type="protein sequence ID" value="KAF4306924.1"/>
    <property type="molecule type" value="Genomic_DNA"/>
</dbReference>
<dbReference type="PANTHER" id="PTHR36578">
    <property type="entry name" value="CHROMOSOME 15, WHOLE GENOME SHOTGUN SEQUENCE"/>
    <property type="match status" value="1"/>
</dbReference>
<evidence type="ECO:0000313" key="2">
    <source>
        <dbReference type="EMBL" id="KAF4306924.1"/>
    </source>
</evidence>
<keyword evidence="3" id="KW-1185">Reference proteome</keyword>
<evidence type="ECO:0000313" key="3">
    <source>
        <dbReference type="Proteomes" id="UP000572817"/>
    </source>
</evidence>
<reference evidence="2" key="1">
    <citation type="submission" date="2020-04" db="EMBL/GenBank/DDBJ databases">
        <title>Genome Assembly and Annotation of Botryosphaeria dothidea sdau 11-99, a Latent Pathogen of Apple Fruit Ring Rot in China.</title>
        <authorList>
            <person name="Yu C."/>
            <person name="Diao Y."/>
            <person name="Lu Q."/>
            <person name="Zhao J."/>
            <person name="Cui S."/>
            <person name="Peng C."/>
            <person name="He B."/>
            <person name="Liu H."/>
        </authorList>
    </citation>
    <scope>NUCLEOTIDE SEQUENCE [LARGE SCALE GENOMIC DNA]</scope>
    <source>
        <strain evidence="2">Sdau11-99</strain>
    </source>
</reference>
<gene>
    <name evidence="2" type="ORF">GTA08_BOTSDO05634</name>
</gene>
<feature type="signal peptide" evidence="1">
    <location>
        <begin position="1"/>
        <end position="16"/>
    </location>
</feature>
<protein>
    <recommendedName>
        <fullName evidence="4">Carbohydrate-binding-like protein</fullName>
    </recommendedName>
</protein>
<evidence type="ECO:0000256" key="1">
    <source>
        <dbReference type="SAM" id="SignalP"/>
    </source>
</evidence>
<comment type="caution">
    <text evidence="2">The sequence shown here is derived from an EMBL/GenBank/DDBJ whole genome shotgun (WGS) entry which is preliminary data.</text>
</comment>